<dbReference type="InterPro" id="IPR020846">
    <property type="entry name" value="MFS_dom"/>
</dbReference>
<dbReference type="Proteomes" id="UP000824998">
    <property type="component" value="Unassembled WGS sequence"/>
</dbReference>
<name>A0A9P7YD62_9HELO</name>
<keyword evidence="5 7" id="KW-0472">Membrane</keyword>
<feature type="transmembrane region" description="Helical" evidence="7">
    <location>
        <begin position="89"/>
        <end position="109"/>
    </location>
</feature>
<feature type="transmembrane region" description="Helical" evidence="7">
    <location>
        <begin position="449"/>
        <end position="472"/>
    </location>
</feature>
<dbReference type="PROSITE" id="PS00216">
    <property type="entry name" value="SUGAR_TRANSPORT_1"/>
    <property type="match status" value="1"/>
</dbReference>
<organism evidence="9 10">
    <name type="scientific">Amylocarpus encephaloides</name>
    <dbReference type="NCBI Taxonomy" id="45428"/>
    <lineage>
        <taxon>Eukaryota</taxon>
        <taxon>Fungi</taxon>
        <taxon>Dikarya</taxon>
        <taxon>Ascomycota</taxon>
        <taxon>Pezizomycotina</taxon>
        <taxon>Leotiomycetes</taxon>
        <taxon>Helotiales</taxon>
        <taxon>Helotiales incertae sedis</taxon>
        <taxon>Amylocarpus</taxon>
    </lineage>
</organism>
<proteinExistence type="predicted"/>
<feature type="transmembrane region" description="Helical" evidence="7">
    <location>
        <begin position="319"/>
        <end position="336"/>
    </location>
</feature>
<feature type="transmembrane region" description="Helical" evidence="7">
    <location>
        <begin position="207"/>
        <end position="227"/>
    </location>
</feature>
<feature type="transmembrane region" description="Helical" evidence="7">
    <location>
        <begin position="174"/>
        <end position="195"/>
    </location>
</feature>
<dbReference type="Gene3D" id="1.20.1250.20">
    <property type="entry name" value="MFS general substrate transporter like domains"/>
    <property type="match status" value="1"/>
</dbReference>
<dbReference type="Pfam" id="PF06609">
    <property type="entry name" value="TRI12"/>
    <property type="match status" value="1"/>
</dbReference>
<dbReference type="SUPFAM" id="SSF103473">
    <property type="entry name" value="MFS general substrate transporter"/>
    <property type="match status" value="1"/>
</dbReference>
<dbReference type="CDD" id="cd06179">
    <property type="entry name" value="MFS_TRI12_like"/>
    <property type="match status" value="1"/>
</dbReference>
<feature type="transmembrane region" description="Helical" evidence="7">
    <location>
        <begin position="356"/>
        <end position="378"/>
    </location>
</feature>
<feature type="domain" description="Major facilitator superfamily (MFS) profile" evidence="8">
    <location>
        <begin position="50"/>
        <end position="566"/>
    </location>
</feature>
<feature type="transmembrane region" description="Helical" evidence="7">
    <location>
        <begin position="50"/>
        <end position="69"/>
    </location>
</feature>
<evidence type="ECO:0000259" key="8">
    <source>
        <dbReference type="PROSITE" id="PS50850"/>
    </source>
</evidence>
<feature type="transmembrane region" description="Helical" evidence="7">
    <location>
        <begin position="141"/>
        <end position="162"/>
    </location>
</feature>
<comment type="subcellular location">
    <subcellularLocation>
        <location evidence="1">Membrane</location>
        <topology evidence="1">Multi-pass membrane protein</topology>
    </subcellularLocation>
</comment>
<protein>
    <submittedName>
        <fullName evidence="9">Fungal trichothecene efflux pump</fullName>
    </submittedName>
</protein>
<evidence type="ECO:0000313" key="9">
    <source>
        <dbReference type="EMBL" id="KAG9231277.1"/>
    </source>
</evidence>
<feature type="transmembrane region" description="Helical" evidence="7">
    <location>
        <begin position="248"/>
        <end position="269"/>
    </location>
</feature>
<feature type="transmembrane region" description="Helical" evidence="7">
    <location>
        <begin position="281"/>
        <end position="298"/>
    </location>
</feature>
<dbReference type="InterPro" id="IPR053791">
    <property type="entry name" value="MFS_Tri12-like"/>
</dbReference>
<dbReference type="GO" id="GO:0005886">
    <property type="term" value="C:plasma membrane"/>
    <property type="evidence" value="ECO:0007669"/>
    <property type="project" value="TreeGrafter"/>
</dbReference>
<evidence type="ECO:0000256" key="5">
    <source>
        <dbReference type="ARBA" id="ARBA00023136"/>
    </source>
</evidence>
<keyword evidence="2" id="KW-0813">Transport</keyword>
<feature type="transmembrane region" description="Helical" evidence="7">
    <location>
        <begin position="390"/>
        <end position="409"/>
    </location>
</feature>
<evidence type="ECO:0000256" key="1">
    <source>
        <dbReference type="ARBA" id="ARBA00004141"/>
    </source>
</evidence>
<feature type="compositionally biased region" description="Basic and acidic residues" evidence="6">
    <location>
        <begin position="15"/>
        <end position="29"/>
    </location>
</feature>
<dbReference type="InterPro" id="IPR036259">
    <property type="entry name" value="MFS_trans_sf"/>
</dbReference>
<evidence type="ECO:0000256" key="7">
    <source>
        <dbReference type="SAM" id="Phobius"/>
    </source>
</evidence>
<keyword evidence="10" id="KW-1185">Reference proteome</keyword>
<evidence type="ECO:0000256" key="2">
    <source>
        <dbReference type="ARBA" id="ARBA00022448"/>
    </source>
</evidence>
<dbReference type="OrthoDB" id="4139357at2759"/>
<dbReference type="PANTHER" id="PTHR23501">
    <property type="entry name" value="MAJOR FACILITATOR SUPERFAMILY"/>
    <property type="match status" value="1"/>
</dbReference>
<feature type="transmembrane region" description="Helical" evidence="7">
    <location>
        <begin position="116"/>
        <end position="135"/>
    </location>
</feature>
<evidence type="ECO:0000313" key="10">
    <source>
        <dbReference type="Proteomes" id="UP000824998"/>
    </source>
</evidence>
<dbReference type="InterPro" id="IPR010573">
    <property type="entry name" value="MFS_Str1/Tri12-like"/>
</dbReference>
<dbReference type="PROSITE" id="PS50850">
    <property type="entry name" value="MFS"/>
    <property type="match status" value="1"/>
</dbReference>
<keyword evidence="4 7" id="KW-1133">Transmembrane helix</keyword>
<dbReference type="PANTHER" id="PTHR23501:SF109">
    <property type="entry name" value="MAJOR FACILITATOR SUPERFAMILY (MFS) PROFILE DOMAIN-CONTAINING PROTEIN-RELATED"/>
    <property type="match status" value="1"/>
</dbReference>
<dbReference type="GO" id="GO:0022857">
    <property type="term" value="F:transmembrane transporter activity"/>
    <property type="evidence" value="ECO:0007669"/>
    <property type="project" value="InterPro"/>
</dbReference>
<accession>A0A9P7YD62</accession>
<evidence type="ECO:0000256" key="3">
    <source>
        <dbReference type="ARBA" id="ARBA00022692"/>
    </source>
</evidence>
<feature type="transmembrane region" description="Helical" evidence="7">
    <location>
        <begin position="415"/>
        <end position="437"/>
    </location>
</feature>
<evidence type="ECO:0000256" key="6">
    <source>
        <dbReference type="SAM" id="MobiDB-lite"/>
    </source>
</evidence>
<reference evidence="9" key="1">
    <citation type="journal article" date="2021" name="IMA Fungus">
        <title>Genomic characterization of three marine fungi, including Emericellopsis atlantica sp. nov. with signatures of a generalist lifestyle and marine biomass degradation.</title>
        <authorList>
            <person name="Hagestad O.C."/>
            <person name="Hou L."/>
            <person name="Andersen J.H."/>
            <person name="Hansen E.H."/>
            <person name="Altermark B."/>
            <person name="Li C."/>
            <person name="Kuhnert E."/>
            <person name="Cox R.J."/>
            <person name="Crous P.W."/>
            <person name="Spatafora J.W."/>
            <person name="Lail K."/>
            <person name="Amirebrahimi M."/>
            <person name="Lipzen A."/>
            <person name="Pangilinan J."/>
            <person name="Andreopoulos W."/>
            <person name="Hayes R.D."/>
            <person name="Ng V."/>
            <person name="Grigoriev I.V."/>
            <person name="Jackson S.A."/>
            <person name="Sutton T.D.S."/>
            <person name="Dobson A.D.W."/>
            <person name="Rama T."/>
        </authorList>
    </citation>
    <scope>NUCLEOTIDE SEQUENCE</scope>
    <source>
        <strain evidence="9">TRa018bII</strain>
    </source>
</reference>
<gene>
    <name evidence="9" type="ORF">BJ875DRAFT_517568</name>
</gene>
<feature type="region of interest" description="Disordered" evidence="6">
    <location>
        <begin position="15"/>
        <end position="38"/>
    </location>
</feature>
<evidence type="ECO:0000256" key="4">
    <source>
        <dbReference type="ARBA" id="ARBA00022989"/>
    </source>
</evidence>
<feature type="transmembrane region" description="Helical" evidence="7">
    <location>
        <begin position="542"/>
        <end position="563"/>
    </location>
</feature>
<dbReference type="AlphaFoldDB" id="A0A9P7YD62"/>
<sequence length="593" mass="64222">MYSKAQETNIIVEKEAEKSTESSVHHEESLPGPLDPYEEDGPTKLNLQTILAFLSLCGQFNAYVMTLLIPSSTLSYINADLGPDPNYTWITVSWQLGASIIISVGGRLADIFGRRYFMLFGSCLGVVGCIVGATGQSINQMIASGIIFGIASGFQEMCYACIQEILPNKYRMAGVGAFDVTLLIAAFTPLISYAFIAHSAITWRAAYWYMTALHIFFLVILFFFYNPPDFGMKHRHDGKTKLQLLAELDYVGVFLFATSSTLFLVGINFGGRQFPWKSTAVIAPIVIGLFCAVLLGFWETKMHLKYPLLPPKLFKNVRGFVMVIVVCFVGGMLYYSMNVLWPRQSATLFVPATEPILRGMYATIFSLGSFTGGLIMLFFCSRVGHEKWQLVGFMIAQTALIGSLASVGIDSKAQAIATVYLASCMITPPQLISFTMLSLGLDDQTDIGIAVGLAGTFRLMGGAVATAIYTAILTQKFNDSIVDEIRAVVAQTGLPQSSMNALVAAAKLNTAAAYTKVPGISAAATAASQMAYKLAYVQAFKLVYLVAIGFGGIATIAAFCTVSTDKAMKNNTRAVVLKNEVNAAEVDETGKKV</sequence>
<keyword evidence="3 7" id="KW-0812">Transmembrane</keyword>
<dbReference type="EMBL" id="MU251613">
    <property type="protein sequence ID" value="KAG9231277.1"/>
    <property type="molecule type" value="Genomic_DNA"/>
</dbReference>
<comment type="caution">
    <text evidence="9">The sequence shown here is derived from an EMBL/GenBank/DDBJ whole genome shotgun (WGS) entry which is preliminary data.</text>
</comment>
<dbReference type="InterPro" id="IPR005829">
    <property type="entry name" value="Sugar_transporter_CS"/>
</dbReference>